<protein>
    <submittedName>
        <fullName evidence="1">Uncharacterized protein</fullName>
    </submittedName>
</protein>
<organism evidence="1">
    <name type="scientific">Dyadobacter sp. 676</name>
    <dbReference type="NCBI Taxonomy" id="3088362"/>
    <lineage>
        <taxon>Bacteria</taxon>
        <taxon>Pseudomonadati</taxon>
        <taxon>Bacteroidota</taxon>
        <taxon>Cytophagia</taxon>
        <taxon>Cytophagales</taxon>
        <taxon>Spirosomataceae</taxon>
        <taxon>Dyadobacter</taxon>
    </lineage>
</organism>
<accession>A0AAU8FLQ3</accession>
<proteinExistence type="predicted"/>
<dbReference type="EMBL" id="CP159289">
    <property type="protein sequence ID" value="XCH24890.1"/>
    <property type="molecule type" value="Genomic_DNA"/>
</dbReference>
<sequence length="84" mass="10064">MNRPELRQAIGLIYEGGINTASEELYNWLRPGRKKETLQTLFELLDYQNALIEVLEKELIDLRIEKSELKPKFYPMSYTPRKRY</sequence>
<dbReference type="RefSeq" id="WP_353720197.1">
    <property type="nucleotide sequence ID" value="NZ_CP159289.1"/>
</dbReference>
<name>A0AAU8FLQ3_9BACT</name>
<gene>
    <name evidence="1" type="ORF">ABV298_00205</name>
</gene>
<evidence type="ECO:0000313" key="1">
    <source>
        <dbReference type="EMBL" id="XCH24890.1"/>
    </source>
</evidence>
<dbReference type="AlphaFoldDB" id="A0AAU8FLQ3"/>
<reference evidence="1" key="1">
    <citation type="submission" date="2024-06" db="EMBL/GenBank/DDBJ databases">
        <title>Sequencing and assembly of the genome of Dyadobacter sp. strain 676, a symbiont of Cyamopsis tetragonoloba.</title>
        <authorList>
            <person name="Guro P."/>
            <person name="Sazanova A."/>
            <person name="Kuznetsova I."/>
            <person name="Belimov A."/>
            <person name="Safronova V."/>
        </authorList>
    </citation>
    <scope>NUCLEOTIDE SEQUENCE</scope>
    <source>
        <strain evidence="1">676</strain>
    </source>
</reference>